<sequence>MSTQLSTMHENHITSWLFFLAILFNFSPKTNYIYRKCHFLRQYYVTFQKKCGVENTNNSYISKQHRPILN</sequence>
<organism evidence="2 3">
    <name type="scientific">Panicum hallii var. hallii</name>
    <dbReference type="NCBI Taxonomy" id="1504633"/>
    <lineage>
        <taxon>Eukaryota</taxon>
        <taxon>Viridiplantae</taxon>
        <taxon>Streptophyta</taxon>
        <taxon>Embryophyta</taxon>
        <taxon>Tracheophyta</taxon>
        <taxon>Spermatophyta</taxon>
        <taxon>Magnoliopsida</taxon>
        <taxon>Liliopsida</taxon>
        <taxon>Poales</taxon>
        <taxon>Poaceae</taxon>
        <taxon>PACMAD clade</taxon>
        <taxon>Panicoideae</taxon>
        <taxon>Panicodae</taxon>
        <taxon>Paniceae</taxon>
        <taxon>Panicinae</taxon>
        <taxon>Panicum</taxon>
        <taxon>Panicum sect. Panicum</taxon>
    </lineage>
</organism>
<evidence type="ECO:0000313" key="2">
    <source>
        <dbReference type="EMBL" id="PUZ75612.1"/>
    </source>
</evidence>
<reference evidence="2 3" key="1">
    <citation type="submission" date="2018-04" db="EMBL/GenBank/DDBJ databases">
        <title>WGS assembly of Panicum hallii var. hallii HAL2.</title>
        <authorList>
            <person name="Lovell J."/>
            <person name="Jenkins J."/>
            <person name="Lowry D."/>
            <person name="Mamidi S."/>
            <person name="Sreedasyam A."/>
            <person name="Weng X."/>
            <person name="Barry K."/>
            <person name="Bonette J."/>
            <person name="Campitelli B."/>
            <person name="Daum C."/>
            <person name="Gordon S."/>
            <person name="Gould B."/>
            <person name="Lipzen A."/>
            <person name="MacQueen A."/>
            <person name="Palacio-Mejia J."/>
            <person name="Plott C."/>
            <person name="Shakirov E."/>
            <person name="Shu S."/>
            <person name="Yoshinaga Y."/>
            <person name="Zane M."/>
            <person name="Rokhsar D."/>
            <person name="Grimwood J."/>
            <person name="Schmutz J."/>
            <person name="Juenger T."/>
        </authorList>
    </citation>
    <scope>NUCLEOTIDE SEQUENCE [LARGE SCALE GENOMIC DNA]</scope>
    <source>
        <strain evidence="3">cv. HAL2</strain>
    </source>
</reference>
<dbReference type="Proteomes" id="UP000244336">
    <property type="component" value="Chromosome 1"/>
</dbReference>
<keyword evidence="3" id="KW-1185">Reference proteome</keyword>
<protein>
    <submittedName>
        <fullName evidence="2">Uncharacterized protein</fullName>
    </submittedName>
</protein>
<keyword evidence="1" id="KW-0472">Membrane</keyword>
<accession>A0A2T7F6A4</accession>
<dbReference type="AlphaFoldDB" id="A0A2T7F6A4"/>
<dbReference type="EMBL" id="CM009749">
    <property type="protein sequence ID" value="PUZ75612.1"/>
    <property type="molecule type" value="Genomic_DNA"/>
</dbReference>
<evidence type="ECO:0000256" key="1">
    <source>
        <dbReference type="SAM" id="Phobius"/>
    </source>
</evidence>
<keyword evidence="1" id="KW-1133">Transmembrane helix</keyword>
<keyword evidence="1" id="KW-0812">Transmembrane</keyword>
<name>A0A2T7F6A4_9POAL</name>
<proteinExistence type="predicted"/>
<evidence type="ECO:0000313" key="3">
    <source>
        <dbReference type="Proteomes" id="UP000244336"/>
    </source>
</evidence>
<feature type="transmembrane region" description="Helical" evidence="1">
    <location>
        <begin position="13"/>
        <end position="34"/>
    </location>
</feature>
<gene>
    <name evidence="2" type="ORF">GQ55_1G195200</name>
</gene>
<dbReference type="Gramene" id="PUZ75612">
    <property type="protein sequence ID" value="PUZ75612"/>
    <property type="gene ID" value="GQ55_1G195200"/>
</dbReference>